<proteinExistence type="predicted"/>
<comment type="caution">
    <text evidence="2">The sequence shown here is derived from an EMBL/GenBank/DDBJ whole genome shotgun (WGS) entry which is preliminary data.</text>
</comment>
<dbReference type="AlphaFoldDB" id="A0A2N7CK63"/>
<dbReference type="EMBL" id="PIGA01000018">
    <property type="protein sequence ID" value="PTP18677.1"/>
    <property type="molecule type" value="Genomic_DNA"/>
</dbReference>
<dbReference type="EMBL" id="MCSW01000024">
    <property type="protein sequence ID" value="PMF33544.1"/>
    <property type="molecule type" value="Genomic_DNA"/>
</dbReference>
<name>A0A2N7CK63_VIBSP</name>
<accession>A0A2N7CK63</accession>
<feature type="signal peptide" evidence="1">
    <location>
        <begin position="1"/>
        <end position="18"/>
    </location>
</feature>
<feature type="chain" id="PRO_5036320450" evidence="1">
    <location>
        <begin position="19"/>
        <end position="158"/>
    </location>
</feature>
<dbReference type="GeneID" id="72396480"/>
<evidence type="ECO:0000313" key="2">
    <source>
        <dbReference type="EMBL" id="PMF33544.1"/>
    </source>
</evidence>
<evidence type="ECO:0000313" key="3">
    <source>
        <dbReference type="EMBL" id="PTP18677.1"/>
    </source>
</evidence>
<reference evidence="2" key="4">
    <citation type="journal article" date="2018" name="Nature">
        <title>A major lineage of non-tailed dsDNA viruses as unrecognized killers of marine bacteria.</title>
        <authorList>
            <person name="Kauffman K.M."/>
            <person name="Hussain F.A."/>
            <person name="Yang J."/>
            <person name="Arevalo P."/>
            <person name="Brown J.M."/>
            <person name="Chang W.K."/>
            <person name="VanInsberghe D."/>
            <person name="Elsherbini J."/>
            <person name="Sharma R.S."/>
            <person name="Cutler M.B."/>
            <person name="Kelly L."/>
            <person name="Polz M.F."/>
        </authorList>
    </citation>
    <scope>NUCLEOTIDE SEQUENCE</scope>
    <source>
        <strain evidence="2">10N.286.54.F3</strain>
    </source>
</reference>
<dbReference type="Proteomes" id="UP000235405">
    <property type="component" value="Unassembled WGS sequence"/>
</dbReference>
<dbReference type="RefSeq" id="WP_017086496.1">
    <property type="nucleotide sequence ID" value="NZ_CAWNZY010000027.1"/>
</dbReference>
<reference evidence="2" key="2">
    <citation type="submission" date="2016-07" db="EMBL/GenBank/DDBJ databases">
        <authorList>
            <person name="Wan K."/>
            <person name="Booth B."/>
            <person name="Spirohn K."/>
            <person name="Hao T."/>
            <person name="Hu Y."/>
            <person name="Calderwood M."/>
            <person name="Hill D."/>
            <person name="Mohr S."/>
            <person name="Vidal M."/>
            <person name="Celniker S."/>
            <person name="Perrimon N."/>
        </authorList>
    </citation>
    <scope>NUCLEOTIDE SEQUENCE</scope>
    <source>
        <strain evidence="2">10N.286.54.F3</strain>
    </source>
</reference>
<organism evidence="2 4">
    <name type="scientific">Vibrio splendidus</name>
    <dbReference type="NCBI Taxonomy" id="29497"/>
    <lineage>
        <taxon>Bacteria</taxon>
        <taxon>Pseudomonadati</taxon>
        <taxon>Pseudomonadota</taxon>
        <taxon>Gammaproteobacteria</taxon>
        <taxon>Vibrionales</taxon>
        <taxon>Vibrionaceae</taxon>
        <taxon>Vibrio</taxon>
    </lineage>
</organism>
<sequence length="158" mass="17317">MKKYVLFGLLSICTFNVAAGLELAKTYQDWEHYESKSFDSGEAVILGVSSVKSDGNAETVALRCTTEGVNLLFFNGVSRQEPGYSAKASLNNGSAFDMDVWIKGTTHWATVPIGQLESFYSADSLSVELQGDAQEVEKINVSLRGFKTMYMTLVKSCK</sequence>
<evidence type="ECO:0000313" key="4">
    <source>
        <dbReference type="Proteomes" id="UP000235405"/>
    </source>
</evidence>
<keyword evidence="1" id="KW-0732">Signal</keyword>
<evidence type="ECO:0000256" key="1">
    <source>
        <dbReference type="SAM" id="SignalP"/>
    </source>
</evidence>
<dbReference type="Proteomes" id="UP000244080">
    <property type="component" value="Unassembled WGS sequence"/>
</dbReference>
<evidence type="ECO:0000313" key="5">
    <source>
        <dbReference type="Proteomes" id="UP000244080"/>
    </source>
</evidence>
<reference evidence="3 5" key="3">
    <citation type="submission" date="2017-11" db="EMBL/GenBank/DDBJ databases">
        <title>Population delineation of vibrios coincides with oyster pathogenicity.</title>
        <authorList>
            <person name="Bruto M."/>
            <person name="Labreuche Y."/>
            <person name="James A."/>
            <person name="Piel D."/>
            <person name="Chenivesse S."/>
            <person name="Petton B."/>
            <person name="Polz M.F."/>
            <person name="Le Roux F."/>
        </authorList>
    </citation>
    <scope>NUCLEOTIDE SEQUENCE [LARGE SCALE GENOMIC DNA]</scope>
    <source>
        <strain evidence="3 5">1F_55</strain>
    </source>
</reference>
<reference evidence="4" key="1">
    <citation type="submission" date="2016-07" db="EMBL/GenBank/DDBJ databases">
        <title>Nontailed viruses are major unrecognized killers of bacteria in the ocean.</title>
        <authorList>
            <person name="Kauffman K."/>
            <person name="Hussain F."/>
            <person name="Yang J."/>
            <person name="Arevalo P."/>
            <person name="Brown J."/>
            <person name="Cutler M."/>
            <person name="Kelly L."/>
            <person name="Polz M.F."/>
        </authorList>
    </citation>
    <scope>NUCLEOTIDE SEQUENCE [LARGE SCALE GENOMIC DNA]</scope>
    <source>
        <strain evidence="4">10N.286.54.F3</strain>
    </source>
</reference>
<gene>
    <name evidence="2" type="ORF">BCV19_21795</name>
    <name evidence="3" type="ORF">CWO36_12500</name>
</gene>
<protein>
    <submittedName>
        <fullName evidence="2">Uncharacterized protein</fullName>
    </submittedName>
</protein>